<evidence type="ECO:0000313" key="2">
    <source>
        <dbReference type="Proteomes" id="UP000221504"/>
    </source>
</evidence>
<evidence type="ECO:0000313" key="1">
    <source>
        <dbReference type="EMBL" id="PHI10387.1"/>
    </source>
</evidence>
<sequence length="447" mass="51956">MGYSNKYSNKPFERASKISHTDIINDEKVLNFLSRCRIPPYYKEIPDEDFKFQPLKNISENPIKNIIAIDGGYRDIYVNKDFPSSTIAFFQFGALFFKYEDLINLKNKPFIDPKDMAKLQDINKIKLIIPTKGITLNEEIDFVSSVRKTIYEFFISQPEEDKKEDKFIEILKWLIFENYKSSDFNNSWHLATCPHCNEGVDIQEKNLLNNYTFVCPHCSGSIYFTDILRLHEVIDNELGATGILGYITTTIEQIIIVYLIKCILKMKPFLLGNTLFIKDGPLAFFGQTANLHKPMRKLINYLNKEHNIYLVGLEKSGSFVEHAEQIRKKIPPKHFLLLGNKYIYKYIIPSVKKNDPYGSSSYYSHKLIFKSEDNNMYVVSIPNIEAKIEPQITDYINIEEILYNITALKCDLYDNSIIPIAMVNNLVSIANTSSIYFKEFIKKNMKE</sequence>
<protein>
    <submittedName>
        <fullName evidence="1">NurA domain-containing protein</fullName>
    </submittedName>
</protein>
<reference evidence="1 2" key="1">
    <citation type="submission" date="2017-06" db="EMBL/GenBank/DDBJ databases">
        <title>Draft genome sequence of Fusobacterium nucleatum subsp. polymorphum KCOM 1267 (=ChDC F290).</title>
        <authorList>
            <person name="Kook J.-K."/>
            <person name="Park S.-N."/>
            <person name="Lim Y.K."/>
            <person name="Roh H."/>
        </authorList>
    </citation>
    <scope>NUCLEOTIDE SEQUENCE [LARGE SCALE GENOMIC DNA]</scope>
    <source>
        <strain evidence="2">KCOM 1267(ChDC F290)</strain>
    </source>
</reference>
<comment type="caution">
    <text evidence="1">The sequence shown here is derived from an EMBL/GenBank/DDBJ whole genome shotgun (WGS) entry which is preliminary data.</text>
</comment>
<organism evidence="1 2">
    <name type="scientific">Fusobacterium nucleatum subsp. polymorphum</name>
    <name type="common">Fusobacterium polymorphum</name>
    <dbReference type="NCBI Taxonomy" id="76857"/>
    <lineage>
        <taxon>Bacteria</taxon>
        <taxon>Fusobacteriati</taxon>
        <taxon>Fusobacteriota</taxon>
        <taxon>Fusobacteriia</taxon>
        <taxon>Fusobacteriales</taxon>
        <taxon>Fusobacteriaceae</taxon>
        <taxon>Fusobacterium</taxon>
    </lineage>
</organism>
<proteinExistence type="predicted"/>
<dbReference type="Proteomes" id="UP000221504">
    <property type="component" value="Unassembled WGS sequence"/>
</dbReference>
<gene>
    <name evidence="1" type="ORF">CBG52_04280</name>
</gene>
<dbReference type="AlphaFoldDB" id="A0A2C6C0K8"/>
<dbReference type="RefSeq" id="WP_099010970.1">
    <property type="nucleotide sequence ID" value="NZ_CP077154.1"/>
</dbReference>
<dbReference type="EMBL" id="NIRM01000001">
    <property type="protein sequence ID" value="PHI10387.1"/>
    <property type="molecule type" value="Genomic_DNA"/>
</dbReference>
<accession>A0A2C6C0K8</accession>
<name>A0A2C6C0K8_FUSNP</name>